<dbReference type="Proteomes" id="UP000198906">
    <property type="component" value="Unassembled WGS sequence"/>
</dbReference>
<dbReference type="InterPro" id="IPR005182">
    <property type="entry name" value="YdbS-like_PH"/>
</dbReference>
<dbReference type="PANTHER" id="PTHR37938">
    <property type="entry name" value="BLL0215 PROTEIN"/>
    <property type="match status" value="1"/>
</dbReference>
<reference evidence="5" key="1">
    <citation type="submission" date="2016-06" db="EMBL/GenBank/DDBJ databases">
        <authorList>
            <person name="Varghese N."/>
        </authorList>
    </citation>
    <scope>NUCLEOTIDE SEQUENCE [LARGE SCALE GENOMIC DNA]</scope>
    <source>
        <strain evidence="5">DSM 46123</strain>
    </source>
</reference>
<keyword evidence="2" id="KW-1133">Transmembrane helix</keyword>
<organism evidence="4 5">
    <name type="scientific">Micromonospora inyonensis</name>
    <dbReference type="NCBI Taxonomy" id="47866"/>
    <lineage>
        <taxon>Bacteria</taxon>
        <taxon>Bacillati</taxon>
        <taxon>Actinomycetota</taxon>
        <taxon>Actinomycetes</taxon>
        <taxon>Micromonosporales</taxon>
        <taxon>Micromonosporaceae</taxon>
        <taxon>Micromonospora</taxon>
    </lineage>
</organism>
<feature type="region of interest" description="Disordered" evidence="1">
    <location>
        <begin position="1"/>
        <end position="71"/>
    </location>
</feature>
<dbReference type="STRING" id="47866.GA0074694_2319"/>
<accession>A0A1C6RMG9</accession>
<dbReference type="AlphaFoldDB" id="A0A1C6RMG9"/>
<feature type="compositionally biased region" description="Basic and acidic residues" evidence="1">
    <location>
        <begin position="15"/>
        <end position="37"/>
    </location>
</feature>
<dbReference type="RefSeq" id="WP_091456675.1">
    <property type="nucleotide sequence ID" value="NZ_FMHU01000001.1"/>
</dbReference>
<sequence>MGSPSGLPPDPDDPDRERRERDTEPIPRYRGDDDDRPPGYGPGRGDRASYPDDLGYPADGPPYPDDARSGRTWVRDPEAEYQPPVFSDDELAGLRADAAGSAPRRVLPLEDEPSSLVARYLFPTERYRGEWKRHWIHLTTPILIGVAATFVLGYLSGALANRNIGPLTTIAVLLWFAVMGWVAWKVADWWYDRFILTNKRVMVVNGIITRKVAMMPLARVTDMKYEQTPTGRALNYGTFVLESAGQDQALREIKNLPNPNELYLRVVEEMYEPQAVEARLGKEADEAKADDGA</sequence>
<keyword evidence="5" id="KW-1185">Reference proteome</keyword>
<evidence type="ECO:0000259" key="3">
    <source>
        <dbReference type="Pfam" id="PF03703"/>
    </source>
</evidence>
<feature type="transmembrane region" description="Helical" evidence="2">
    <location>
        <begin position="135"/>
        <end position="155"/>
    </location>
</feature>
<dbReference type="PANTHER" id="PTHR37938:SF1">
    <property type="entry name" value="BLL0215 PROTEIN"/>
    <property type="match status" value="1"/>
</dbReference>
<evidence type="ECO:0000256" key="1">
    <source>
        <dbReference type="SAM" id="MobiDB-lite"/>
    </source>
</evidence>
<evidence type="ECO:0000256" key="2">
    <source>
        <dbReference type="SAM" id="Phobius"/>
    </source>
</evidence>
<keyword evidence="2" id="KW-0812">Transmembrane</keyword>
<dbReference type="EMBL" id="FMHU01000001">
    <property type="protein sequence ID" value="SCL18340.1"/>
    <property type="molecule type" value="Genomic_DNA"/>
</dbReference>
<gene>
    <name evidence="4" type="ORF">GA0074694_2319</name>
</gene>
<evidence type="ECO:0000313" key="5">
    <source>
        <dbReference type="Proteomes" id="UP000198906"/>
    </source>
</evidence>
<name>A0A1C6RMG9_9ACTN</name>
<protein>
    <submittedName>
        <fullName evidence="4">Membrane protein YdbS, contains bPH2 (Pleckstrin homology) domain</fullName>
    </submittedName>
</protein>
<keyword evidence="2" id="KW-0472">Membrane</keyword>
<proteinExistence type="predicted"/>
<evidence type="ECO:0000313" key="4">
    <source>
        <dbReference type="EMBL" id="SCL18340.1"/>
    </source>
</evidence>
<feature type="transmembrane region" description="Helical" evidence="2">
    <location>
        <begin position="167"/>
        <end position="184"/>
    </location>
</feature>
<dbReference type="Pfam" id="PF03703">
    <property type="entry name" value="bPH_2"/>
    <property type="match status" value="1"/>
</dbReference>
<feature type="domain" description="YdbS-like PH" evidence="3">
    <location>
        <begin position="190"/>
        <end position="263"/>
    </location>
</feature>